<sequence>MRAVIYVRISRDATGEGLGVERQRRECAALAAAREWTLIDTIVENDVSATKGGRPGFARLLGLIDACAVDVVVVWAADRLVRRLVDLEDVIARCERSGVKLATVSGDLDLSTDQGRLVARILASVARGEVERKSARQKAAYAQLAERGLPHHGGRTRPFGYLDDRVTPHPQEAPAVVEAYSLILAGGALGEVGRRWRSLGTHPALWRSSSSVARALCSPRYAGFREHNGEVAGPAAWQGLVAEETWRAVRDILTDPSRARPPHARRSLLGGLATCAVCGGPIEGNPRHGQPGYRCAEGHHIHRRAAGVDDYVTSIVLERLSRNDARDLLGAHDRADVAALSTKATALRTRLEVLATEFADGTLTSAQLRAATERLRTKLADVEQQIADAGQTSALTPLVTAQDVRAVWDELPLSQQRAVIDTLMTVTLQRSGRGARRFTPDTVEIEWKSGPVTSSL</sequence>
<dbReference type="SMART" id="SM00857">
    <property type="entry name" value="Resolvase"/>
    <property type="match status" value="1"/>
</dbReference>
<dbReference type="EMBL" id="QEKW01000010">
    <property type="protein sequence ID" value="PVZ07863.1"/>
    <property type="molecule type" value="Genomic_DNA"/>
</dbReference>
<dbReference type="Pfam" id="PF07508">
    <property type="entry name" value="Recombinase"/>
    <property type="match status" value="1"/>
</dbReference>
<proteinExistence type="predicted"/>
<dbReference type="GO" id="GO:0000150">
    <property type="term" value="F:DNA strand exchange activity"/>
    <property type="evidence" value="ECO:0007669"/>
    <property type="project" value="InterPro"/>
</dbReference>
<organism evidence="4 5">
    <name type="scientific">Actinomycetospora cinnamomea</name>
    <dbReference type="NCBI Taxonomy" id="663609"/>
    <lineage>
        <taxon>Bacteria</taxon>
        <taxon>Bacillati</taxon>
        <taxon>Actinomycetota</taxon>
        <taxon>Actinomycetes</taxon>
        <taxon>Pseudonocardiales</taxon>
        <taxon>Pseudonocardiaceae</taxon>
        <taxon>Actinomycetospora</taxon>
    </lineage>
</organism>
<dbReference type="InterPro" id="IPR006119">
    <property type="entry name" value="Resolv_N"/>
</dbReference>
<keyword evidence="5" id="KW-1185">Reference proteome</keyword>
<gene>
    <name evidence="4" type="ORF">C8D89_11016</name>
</gene>
<dbReference type="PROSITE" id="PS51736">
    <property type="entry name" value="RECOMBINASES_3"/>
    <property type="match status" value="1"/>
</dbReference>
<protein>
    <submittedName>
        <fullName evidence="4">DNA invertase Pin-like site-specific DNA recombinase</fullName>
    </submittedName>
</protein>
<feature type="domain" description="Recombinase" evidence="3">
    <location>
        <begin position="158"/>
        <end position="259"/>
    </location>
</feature>
<dbReference type="PROSITE" id="PS51737">
    <property type="entry name" value="RECOMBINASE_DNA_BIND"/>
    <property type="match status" value="1"/>
</dbReference>
<dbReference type="Gene3D" id="3.40.50.1390">
    <property type="entry name" value="Resolvase, N-terminal catalytic domain"/>
    <property type="match status" value="1"/>
</dbReference>
<evidence type="ECO:0000259" key="2">
    <source>
        <dbReference type="PROSITE" id="PS51736"/>
    </source>
</evidence>
<accession>A0A2U1F6Q5</accession>
<dbReference type="CDD" id="cd00338">
    <property type="entry name" value="Ser_Recombinase"/>
    <property type="match status" value="1"/>
</dbReference>
<dbReference type="InterPro" id="IPR050639">
    <property type="entry name" value="SSR_resolvase"/>
</dbReference>
<dbReference type="PANTHER" id="PTHR30461">
    <property type="entry name" value="DNA-INVERTASE FROM LAMBDOID PROPHAGE"/>
    <property type="match status" value="1"/>
</dbReference>
<evidence type="ECO:0000313" key="4">
    <source>
        <dbReference type="EMBL" id="PVZ07863.1"/>
    </source>
</evidence>
<dbReference type="Pfam" id="PF00239">
    <property type="entry name" value="Resolvase"/>
    <property type="match status" value="1"/>
</dbReference>
<evidence type="ECO:0000313" key="5">
    <source>
        <dbReference type="Proteomes" id="UP000245639"/>
    </source>
</evidence>
<dbReference type="InterPro" id="IPR011109">
    <property type="entry name" value="DNA_bind_recombinase_dom"/>
</dbReference>
<dbReference type="Proteomes" id="UP000245639">
    <property type="component" value="Unassembled WGS sequence"/>
</dbReference>
<dbReference type="SUPFAM" id="SSF53041">
    <property type="entry name" value="Resolvase-like"/>
    <property type="match status" value="1"/>
</dbReference>
<reference evidence="4 5" key="1">
    <citation type="submission" date="2018-04" db="EMBL/GenBank/DDBJ databases">
        <title>Genomic Encyclopedia of Type Strains, Phase IV (KMG-IV): sequencing the most valuable type-strain genomes for metagenomic binning, comparative biology and taxonomic classification.</title>
        <authorList>
            <person name="Goeker M."/>
        </authorList>
    </citation>
    <scope>NUCLEOTIDE SEQUENCE [LARGE SCALE GENOMIC DNA]</scope>
    <source>
        <strain evidence="4 5">DSM 45771</strain>
    </source>
</reference>
<feature type="domain" description="Resolvase/invertase-type recombinase catalytic" evidence="2">
    <location>
        <begin position="2"/>
        <end position="148"/>
    </location>
</feature>
<name>A0A2U1F6Q5_9PSEU</name>
<feature type="coiled-coil region" evidence="1">
    <location>
        <begin position="365"/>
        <end position="392"/>
    </location>
</feature>
<evidence type="ECO:0000256" key="1">
    <source>
        <dbReference type="SAM" id="Coils"/>
    </source>
</evidence>
<comment type="caution">
    <text evidence="4">The sequence shown here is derived from an EMBL/GenBank/DDBJ whole genome shotgun (WGS) entry which is preliminary data.</text>
</comment>
<dbReference type="AlphaFoldDB" id="A0A2U1F6Q5"/>
<dbReference type="InterPro" id="IPR038109">
    <property type="entry name" value="DNA_bind_recomb_sf"/>
</dbReference>
<keyword evidence="1" id="KW-0175">Coiled coil</keyword>
<dbReference type="GO" id="GO:0003677">
    <property type="term" value="F:DNA binding"/>
    <property type="evidence" value="ECO:0007669"/>
    <property type="project" value="InterPro"/>
</dbReference>
<dbReference type="Gene3D" id="3.90.1750.20">
    <property type="entry name" value="Putative Large Serine Recombinase, Chain B, Domain 2"/>
    <property type="match status" value="1"/>
</dbReference>
<evidence type="ECO:0000259" key="3">
    <source>
        <dbReference type="PROSITE" id="PS51737"/>
    </source>
</evidence>
<dbReference type="InterPro" id="IPR036162">
    <property type="entry name" value="Resolvase-like_N_sf"/>
</dbReference>
<dbReference type="PANTHER" id="PTHR30461:SF23">
    <property type="entry name" value="DNA RECOMBINASE-RELATED"/>
    <property type="match status" value="1"/>
</dbReference>